<dbReference type="Gene3D" id="1.10.1740.10">
    <property type="match status" value="1"/>
</dbReference>
<dbReference type="PANTHER" id="PTHR30525">
    <property type="entry name" value="1-DEOXY-D-XYLULOSE 5-PHOSPHATE REDUCTOISOMERASE"/>
    <property type="match status" value="1"/>
</dbReference>
<dbReference type="NCBIfam" id="TIGR00243">
    <property type="entry name" value="Dxr"/>
    <property type="match status" value="1"/>
</dbReference>
<dbReference type="SUPFAM" id="SSF51735">
    <property type="entry name" value="NAD(P)-binding Rossmann-fold domains"/>
    <property type="match status" value="1"/>
</dbReference>
<keyword evidence="7 9" id="KW-0414">Isoprene biosynthesis</keyword>
<dbReference type="AlphaFoldDB" id="A0A653ICJ5"/>
<feature type="binding site" evidence="9">
    <location>
        <position position="38"/>
    </location>
    <ligand>
        <name>NADPH</name>
        <dbReference type="ChEBI" id="CHEBI:57783"/>
    </ligand>
</feature>
<feature type="binding site" evidence="9">
    <location>
        <position position="218"/>
    </location>
    <ligand>
        <name>Mn(2+)</name>
        <dbReference type="ChEBI" id="CHEBI:29035"/>
    </ligand>
</feature>
<dbReference type="EMBL" id="CABWKQ010000023">
    <property type="protein sequence ID" value="VWX36904.1"/>
    <property type="molecule type" value="Genomic_DNA"/>
</dbReference>
<dbReference type="HAMAP" id="MF_00183">
    <property type="entry name" value="DXP_reductoisom"/>
    <property type="match status" value="1"/>
</dbReference>
<dbReference type="NCBIfam" id="NF009114">
    <property type="entry name" value="PRK12464.1"/>
    <property type="match status" value="1"/>
</dbReference>
<dbReference type="InterPro" id="IPR003821">
    <property type="entry name" value="DXP_reductoisomerase"/>
</dbReference>
<feature type="binding site" evidence="9">
    <location>
        <position position="215"/>
    </location>
    <ligand>
        <name>1-deoxy-D-xylulose 5-phosphate</name>
        <dbReference type="ChEBI" id="CHEBI:57792"/>
    </ligand>
</feature>
<feature type="binding site" evidence="9">
    <location>
        <position position="13"/>
    </location>
    <ligand>
        <name>NADPH</name>
        <dbReference type="ChEBI" id="CHEBI:57783"/>
    </ligand>
</feature>
<dbReference type="GO" id="GO:0070402">
    <property type="term" value="F:NADPH binding"/>
    <property type="evidence" value="ECO:0007669"/>
    <property type="project" value="InterPro"/>
</dbReference>
<dbReference type="InterPro" id="IPR036169">
    <property type="entry name" value="DXPR_C_sf"/>
</dbReference>
<feature type="binding site" evidence="9">
    <location>
        <position position="148"/>
    </location>
    <ligand>
        <name>1-deoxy-D-xylulose 5-phosphate</name>
        <dbReference type="ChEBI" id="CHEBI:57792"/>
    </ligand>
</feature>
<comment type="similarity">
    <text evidence="2 9">Belongs to the DXR family.</text>
</comment>
<feature type="binding site" evidence="9">
    <location>
        <position position="173"/>
    </location>
    <ligand>
        <name>1-deoxy-D-xylulose 5-phosphate</name>
        <dbReference type="ChEBI" id="CHEBI:57792"/>
    </ligand>
</feature>
<evidence type="ECO:0000256" key="5">
    <source>
        <dbReference type="ARBA" id="ARBA00023002"/>
    </source>
</evidence>
<dbReference type="GO" id="GO:0051484">
    <property type="term" value="P:isopentenyl diphosphate biosynthetic process, methylerythritol 4-phosphate pathway involved in terpenoid biosynthetic process"/>
    <property type="evidence" value="ECO:0007669"/>
    <property type="project" value="TreeGrafter"/>
</dbReference>
<dbReference type="Proteomes" id="UP000439752">
    <property type="component" value="Unassembled WGS sequence"/>
</dbReference>
<evidence type="ECO:0000313" key="13">
    <source>
        <dbReference type="EMBL" id="VWX36904.1"/>
    </source>
</evidence>
<dbReference type="Gene3D" id="3.40.50.720">
    <property type="entry name" value="NAD(P)-binding Rossmann-like Domain"/>
    <property type="match status" value="1"/>
</dbReference>
<dbReference type="Pfam" id="PF02670">
    <property type="entry name" value="DXP_reductoisom"/>
    <property type="match status" value="1"/>
</dbReference>
<feature type="binding site" evidence="9">
    <location>
        <position position="122"/>
    </location>
    <ligand>
        <name>1-deoxy-D-xylulose 5-phosphate</name>
        <dbReference type="ChEBI" id="CHEBI:57792"/>
    </ligand>
</feature>
<evidence type="ECO:0000256" key="9">
    <source>
        <dbReference type="HAMAP-Rule" id="MF_00183"/>
    </source>
</evidence>
<comment type="cofactor">
    <cofactor evidence="9">
        <name>Mg(2+)</name>
        <dbReference type="ChEBI" id="CHEBI:18420"/>
    </cofactor>
    <cofactor evidence="9">
        <name>Mn(2+)</name>
        <dbReference type="ChEBI" id="CHEBI:29035"/>
    </cofactor>
</comment>
<feature type="domain" description="1-deoxy-D-xylulose 5-phosphate reductoisomerase N-terminal" evidence="10">
    <location>
        <begin position="4"/>
        <end position="129"/>
    </location>
</feature>
<evidence type="ECO:0000256" key="8">
    <source>
        <dbReference type="ARBA" id="ARBA00048543"/>
    </source>
</evidence>
<feature type="binding site" evidence="9">
    <location>
        <position position="12"/>
    </location>
    <ligand>
        <name>NADPH</name>
        <dbReference type="ChEBI" id="CHEBI:57783"/>
    </ligand>
</feature>
<gene>
    <name evidence="9 13" type="primary">dxr</name>
    <name evidence="13" type="ORF">EXIGUO9Y_30136</name>
</gene>
<feature type="binding site" evidence="9">
    <location>
        <position position="36"/>
    </location>
    <ligand>
        <name>NADPH</name>
        <dbReference type="ChEBI" id="CHEBI:57783"/>
    </ligand>
</feature>
<feature type="binding site" evidence="9">
    <location>
        <position position="202"/>
    </location>
    <ligand>
        <name>NADPH</name>
        <dbReference type="ChEBI" id="CHEBI:57783"/>
    </ligand>
</feature>
<keyword evidence="5 9" id="KW-0560">Oxidoreductase</keyword>
<feature type="binding site" evidence="9">
    <location>
        <position position="121"/>
    </location>
    <ligand>
        <name>NADPH</name>
        <dbReference type="ChEBI" id="CHEBI:57783"/>
    </ligand>
</feature>
<evidence type="ECO:0000256" key="3">
    <source>
        <dbReference type="ARBA" id="ARBA00022723"/>
    </source>
</evidence>
<feature type="domain" description="DXP reductoisomerase C-terminal" evidence="12">
    <location>
        <begin position="258"/>
        <end position="375"/>
    </location>
</feature>
<feature type="binding site" evidence="9">
    <location>
        <position position="37"/>
    </location>
    <ligand>
        <name>NADPH</name>
        <dbReference type="ChEBI" id="CHEBI:57783"/>
    </ligand>
</feature>
<feature type="binding site" evidence="9">
    <location>
        <position position="10"/>
    </location>
    <ligand>
        <name>NADPH</name>
        <dbReference type="ChEBI" id="CHEBI:57783"/>
    </ligand>
</feature>
<dbReference type="InterPro" id="IPR013644">
    <property type="entry name" value="DXP_reductoisomerase_C"/>
</dbReference>
<sequence>MKKVSIIGGTGSIGTQTLDVIAANPEQFQLVSFAFGKNIDVAVPWLNRLRPMLVSVMDEVTRRQLQKLLDYRPTILTGDQGLIDVATMEEADIVITAVVGAVGLRPTLAAIEAGKTIGLANKETLVTAGHLVMKKAREKGVAILPVDSEHAAIFQCLNGERREDVRQIILTASGGSFRDMTRDQLADVTVEQALNHPNWSMGAKITIDSATMMNKGFEVIEAHWLFDVAYEEIDVVIHRESIIHSMVEFNDGAVMAQLGMPDMREPIQYALTYPSRLEIKGGERLNLKEIGRLNFAEASFERYPLLRLAFEAGSAGGSMPSVLNAANEQAVARFLKGEISFLEIEVSVEAALQAHELINDPSLDQILEADRWARAFVASLSLAN</sequence>
<dbReference type="PIRSF" id="PIRSF006205">
    <property type="entry name" value="Dxp_reductismrs"/>
    <property type="match status" value="1"/>
</dbReference>
<dbReference type="EC" id="1.1.1.267" evidence="9"/>
<dbReference type="InterPro" id="IPR036291">
    <property type="entry name" value="NAD(P)-bd_dom_sf"/>
</dbReference>
<feature type="binding site" evidence="9">
    <location>
        <position position="123"/>
    </location>
    <ligand>
        <name>NADPH</name>
        <dbReference type="ChEBI" id="CHEBI:57783"/>
    </ligand>
</feature>
<feature type="binding site" evidence="9">
    <location>
        <position position="209"/>
    </location>
    <ligand>
        <name>1-deoxy-D-xylulose 5-phosphate</name>
        <dbReference type="ChEBI" id="CHEBI:57792"/>
    </ligand>
</feature>
<dbReference type="InterPro" id="IPR013512">
    <property type="entry name" value="DXP_reductoisomerase_N"/>
</dbReference>
<feature type="binding site" evidence="9">
    <location>
        <position position="214"/>
    </location>
    <ligand>
        <name>1-deoxy-D-xylulose 5-phosphate</name>
        <dbReference type="ChEBI" id="CHEBI:57792"/>
    </ligand>
</feature>
<evidence type="ECO:0000259" key="10">
    <source>
        <dbReference type="Pfam" id="PF02670"/>
    </source>
</evidence>
<dbReference type="SUPFAM" id="SSF69055">
    <property type="entry name" value="1-deoxy-D-xylulose-5-phosphate reductoisomerase, C-terminal domain"/>
    <property type="match status" value="1"/>
</dbReference>
<evidence type="ECO:0000256" key="6">
    <source>
        <dbReference type="ARBA" id="ARBA00023211"/>
    </source>
</evidence>
<feature type="binding site" evidence="9">
    <location>
        <position position="149"/>
    </location>
    <ligand>
        <name>1-deoxy-D-xylulose 5-phosphate</name>
        <dbReference type="ChEBI" id="CHEBI:57792"/>
    </ligand>
</feature>
<dbReference type="RefSeq" id="WP_159172417.1">
    <property type="nucleotide sequence ID" value="NZ_LR732308.1"/>
</dbReference>
<dbReference type="Pfam" id="PF08436">
    <property type="entry name" value="DXP_redisom_C"/>
    <property type="match status" value="1"/>
</dbReference>
<organism evidence="13 14">
    <name type="scientific">Exiguobacterium oxidotolerans</name>
    <dbReference type="NCBI Taxonomy" id="223958"/>
    <lineage>
        <taxon>Bacteria</taxon>
        <taxon>Bacillati</taxon>
        <taxon>Bacillota</taxon>
        <taxon>Bacilli</taxon>
        <taxon>Bacillales</taxon>
        <taxon>Bacillales Family XII. Incertae Sedis</taxon>
        <taxon>Exiguobacterium</taxon>
    </lineage>
</organism>
<dbReference type="SUPFAM" id="SSF55347">
    <property type="entry name" value="Glyceraldehyde-3-phosphate dehydrogenase-like, C-terminal domain"/>
    <property type="match status" value="1"/>
</dbReference>
<dbReference type="FunFam" id="3.40.50.720:FF:000045">
    <property type="entry name" value="1-deoxy-D-xylulose 5-phosphate reductoisomerase"/>
    <property type="match status" value="1"/>
</dbReference>
<feature type="binding site" evidence="9">
    <location>
        <position position="149"/>
    </location>
    <ligand>
        <name>Mn(2+)</name>
        <dbReference type="ChEBI" id="CHEBI:29035"/>
    </ligand>
</feature>
<feature type="domain" description="1-deoxy-D-xylulose 5-phosphate reductoisomerase C-terminal" evidence="11">
    <location>
        <begin position="143"/>
        <end position="226"/>
    </location>
</feature>
<name>A0A653ICJ5_9BACL</name>
<protein>
    <recommendedName>
        <fullName evidence="9">1-deoxy-D-xylulose 5-phosphate reductoisomerase</fullName>
        <shortName evidence="9">DXP reductoisomerase</shortName>
        <ecNumber evidence="9">1.1.1.267</ecNumber>
    </recommendedName>
    <alternativeName>
        <fullName evidence="9">1-deoxyxylulose-5-phosphate reductoisomerase</fullName>
    </alternativeName>
    <alternativeName>
        <fullName evidence="9">2-C-methyl-D-erythritol 4-phosphate synthase</fullName>
    </alternativeName>
</protein>
<dbReference type="GO" id="GO:0016853">
    <property type="term" value="F:isomerase activity"/>
    <property type="evidence" value="ECO:0007669"/>
    <property type="project" value="UniProtKB-KW"/>
</dbReference>
<evidence type="ECO:0000256" key="1">
    <source>
        <dbReference type="ARBA" id="ARBA00005094"/>
    </source>
</evidence>
<comment type="catalytic activity">
    <reaction evidence="8">
        <text>2-C-methyl-D-erythritol 4-phosphate + NADP(+) = 1-deoxy-D-xylulose 5-phosphate + NADPH + H(+)</text>
        <dbReference type="Rhea" id="RHEA:13717"/>
        <dbReference type="ChEBI" id="CHEBI:15378"/>
        <dbReference type="ChEBI" id="CHEBI:57783"/>
        <dbReference type="ChEBI" id="CHEBI:57792"/>
        <dbReference type="ChEBI" id="CHEBI:58262"/>
        <dbReference type="ChEBI" id="CHEBI:58349"/>
        <dbReference type="EC" id="1.1.1.267"/>
    </reaction>
    <physiologicalReaction direction="right-to-left" evidence="8">
        <dbReference type="Rhea" id="RHEA:13719"/>
    </physiologicalReaction>
</comment>
<comment type="pathway">
    <text evidence="1 9">Isoprenoid biosynthesis; isopentenyl diphosphate biosynthesis via DXP pathway; isopentenyl diphosphate from 1-deoxy-D-xylulose 5-phosphate: step 1/6.</text>
</comment>
<comment type="function">
    <text evidence="9">Catalyzes the NADPH-dependent rearrangement and reduction of 1-deoxy-D-xylulose-5-phosphate (DXP) to 2-C-methyl-D-erythritol 4-phosphate (MEP).</text>
</comment>
<dbReference type="GO" id="GO:0030604">
    <property type="term" value="F:1-deoxy-D-xylulose-5-phosphate reductoisomerase activity"/>
    <property type="evidence" value="ECO:0007669"/>
    <property type="project" value="UniProtKB-UniRule"/>
</dbReference>
<dbReference type="GO" id="GO:0030145">
    <property type="term" value="F:manganese ion binding"/>
    <property type="evidence" value="ECO:0007669"/>
    <property type="project" value="TreeGrafter"/>
</dbReference>
<keyword evidence="4 9" id="KW-0521">NADP</keyword>
<evidence type="ECO:0000256" key="2">
    <source>
        <dbReference type="ARBA" id="ARBA00006825"/>
    </source>
</evidence>
<feature type="binding site" evidence="9">
    <location>
        <position position="147"/>
    </location>
    <ligand>
        <name>Mn(2+)</name>
        <dbReference type="ChEBI" id="CHEBI:29035"/>
    </ligand>
</feature>
<evidence type="ECO:0000313" key="14">
    <source>
        <dbReference type="Proteomes" id="UP000439752"/>
    </source>
</evidence>
<evidence type="ECO:0000259" key="12">
    <source>
        <dbReference type="Pfam" id="PF13288"/>
    </source>
</evidence>
<accession>A0A653ICJ5</accession>
<keyword evidence="13" id="KW-0413">Isomerase</keyword>
<dbReference type="Pfam" id="PF13288">
    <property type="entry name" value="DXPR_C"/>
    <property type="match status" value="1"/>
</dbReference>
<keyword evidence="6 9" id="KW-0464">Manganese</keyword>
<keyword evidence="14" id="KW-1185">Reference proteome</keyword>
<feature type="binding site" evidence="9">
    <location>
        <position position="196"/>
    </location>
    <ligand>
        <name>1-deoxy-D-xylulose 5-phosphate</name>
        <dbReference type="ChEBI" id="CHEBI:57792"/>
    </ligand>
</feature>
<feature type="binding site" evidence="9">
    <location>
        <position position="11"/>
    </location>
    <ligand>
        <name>NADPH</name>
        <dbReference type="ChEBI" id="CHEBI:57783"/>
    </ligand>
</feature>
<reference evidence="13 14" key="1">
    <citation type="submission" date="2019-10" db="EMBL/GenBank/DDBJ databases">
        <authorList>
            <person name="Karimi E."/>
        </authorList>
    </citation>
    <scope>NUCLEOTIDE SEQUENCE [LARGE SCALE GENOMIC DNA]</scope>
    <source>
        <strain evidence="13">Exiguobacterium sp. 9Y</strain>
    </source>
</reference>
<evidence type="ECO:0000256" key="7">
    <source>
        <dbReference type="ARBA" id="ARBA00023229"/>
    </source>
</evidence>
<dbReference type="UniPathway" id="UPA00056">
    <property type="reaction ID" value="UER00092"/>
</dbReference>
<evidence type="ECO:0000256" key="4">
    <source>
        <dbReference type="ARBA" id="ARBA00022857"/>
    </source>
</evidence>
<dbReference type="InterPro" id="IPR026877">
    <property type="entry name" value="DXPR_C"/>
</dbReference>
<proteinExistence type="inferred from homology"/>
<keyword evidence="9" id="KW-0460">Magnesium</keyword>
<feature type="binding site" evidence="9">
    <location>
        <position position="218"/>
    </location>
    <ligand>
        <name>1-deoxy-D-xylulose 5-phosphate</name>
        <dbReference type="ChEBI" id="CHEBI:57792"/>
    </ligand>
</feature>
<dbReference type="PANTHER" id="PTHR30525:SF0">
    <property type="entry name" value="1-DEOXY-D-XYLULOSE 5-PHOSPHATE REDUCTOISOMERASE, CHLOROPLASTIC"/>
    <property type="match status" value="1"/>
</dbReference>
<keyword evidence="3 9" id="KW-0479">Metal-binding</keyword>
<evidence type="ECO:0000259" key="11">
    <source>
        <dbReference type="Pfam" id="PF08436"/>
    </source>
</evidence>